<name>A0A8K0MN49_9ROSA</name>
<evidence type="ECO:0000313" key="3">
    <source>
        <dbReference type="Proteomes" id="UP000796880"/>
    </source>
</evidence>
<gene>
    <name evidence="2" type="ORF">FNV43_RR08170</name>
</gene>
<sequence length="88" mass="9723">MQHLPRSVCSWLFFSLSSWCGRDLTSLRQIPVGQVDAWSPRAIIGAGAYHQVFHCSAMDLVTCVSSRHQGGRDPCARIGAHDGLLWVD</sequence>
<evidence type="ECO:0000313" key="2">
    <source>
        <dbReference type="EMBL" id="KAF3452074.1"/>
    </source>
</evidence>
<keyword evidence="1" id="KW-0732">Signal</keyword>
<dbReference type="Proteomes" id="UP000796880">
    <property type="component" value="Unassembled WGS sequence"/>
</dbReference>
<feature type="chain" id="PRO_5035454188" description="Secreted protein" evidence="1">
    <location>
        <begin position="22"/>
        <end position="88"/>
    </location>
</feature>
<accession>A0A8K0MN49</accession>
<dbReference type="AlphaFoldDB" id="A0A8K0MN49"/>
<evidence type="ECO:0000256" key="1">
    <source>
        <dbReference type="SAM" id="SignalP"/>
    </source>
</evidence>
<protein>
    <recommendedName>
        <fullName evidence="4">Secreted protein</fullName>
    </recommendedName>
</protein>
<dbReference type="EMBL" id="VOIH02000003">
    <property type="protein sequence ID" value="KAF3452074.1"/>
    <property type="molecule type" value="Genomic_DNA"/>
</dbReference>
<reference evidence="2" key="1">
    <citation type="submission" date="2020-03" db="EMBL/GenBank/DDBJ databases">
        <title>A high-quality chromosome-level genome assembly of a woody plant with both climbing and erect habits, Rhamnella rubrinervis.</title>
        <authorList>
            <person name="Lu Z."/>
            <person name="Yang Y."/>
            <person name="Zhu X."/>
            <person name="Sun Y."/>
        </authorList>
    </citation>
    <scope>NUCLEOTIDE SEQUENCE</scope>
    <source>
        <strain evidence="2">BYM</strain>
        <tissue evidence="2">Leaf</tissue>
    </source>
</reference>
<proteinExistence type="predicted"/>
<comment type="caution">
    <text evidence="2">The sequence shown here is derived from an EMBL/GenBank/DDBJ whole genome shotgun (WGS) entry which is preliminary data.</text>
</comment>
<keyword evidence="3" id="KW-1185">Reference proteome</keyword>
<organism evidence="2 3">
    <name type="scientific">Rhamnella rubrinervis</name>
    <dbReference type="NCBI Taxonomy" id="2594499"/>
    <lineage>
        <taxon>Eukaryota</taxon>
        <taxon>Viridiplantae</taxon>
        <taxon>Streptophyta</taxon>
        <taxon>Embryophyta</taxon>
        <taxon>Tracheophyta</taxon>
        <taxon>Spermatophyta</taxon>
        <taxon>Magnoliopsida</taxon>
        <taxon>eudicotyledons</taxon>
        <taxon>Gunneridae</taxon>
        <taxon>Pentapetalae</taxon>
        <taxon>rosids</taxon>
        <taxon>fabids</taxon>
        <taxon>Rosales</taxon>
        <taxon>Rhamnaceae</taxon>
        <taxon>rhamnoid group</taxon>
        <taxon>Rhamneae</taxon>
        <taxon>Rhamnella</taxon>
    </lineage>
</organism>
<evidence type="ECO:0008006" key="4">
    <source>
        <dbReference type="Google" id="ProtNLM"/>
    </source>
</evidence>
<feature type="signal peptide" evidence="1">
    <location>
        <begin position="1"/>
        <end position="21"/>
    </location>
</feature>